<dbReference type="RefSeq" id="WP_191320982.1">
    <property type="nucleotide sequence ID" value="NZ_BNCG01000033.1"/>
</dbReference>
<keyword evidence="2" id="KW-0732">Signal</keyword>
<reference evidence="4" key="1">
    <citation type="journal article" date="2019" name="Int. J. Syst. Evol. Microbiol.">
        <title>The Global Catalogue of Microorganisms (GCM) 10K type strain sequencing project: providing services to taxonomists for standard genome sequencing and annotation.</title>
        <authorList>
            <consortium name="The Broad Institute Genomics Platform"/>
            <consortium name="The Broad Institute Genome Sequencing Center for Infectious Disease"/>
            <person name="Wu L."/>
            <person name="Ma J."/>
        </authorList>
    </citation>
    <scope>NUCLEOTIDE SEQUENCE [LARGE SCALE GENOMIC DNA]</scope>
    <source>
        <strain evidence="4">KCTC 42282</strain>
    </source>
</reference>
<evidence type="ECO:0000313" key="4">
    <source>
        <dbReference type="Proteomes" id="UP001595704"/>
    </source>
</evidence>
<accession>A0ABV7UGP3</accession>
<proteinExistence type="predicted"/>
<comment type="caution">
    <text evidence="3">The sequence shown here is derived from an EMBL/GenBank/DDBJ whole genome shotgun (WGS) entry which is preliminary data.</text>
</comment>
<evidence type="ECO:0000256" key="1">
    <source>
        <dbReference type="SAM" id="MobiDB-lite"/>
    </source>
</evidence>
<keyword evidence="4" id="KW-1185">Reference proteome</keyword>
<dbReference type="EMBL" id="JBHRYC010000040">
    <property type="protein sequence ID" value="MFC3637657.1"/>
    <property type="molecule type" value="Genomic_DNA"/>
</dbReference>
<evidence type="ECO:0008006" key="5">
    <source>
        <dbReference type="Google" id="ProtNLM"/>
    </source>
</evidence>
<gene>
    <name evidence="3" type="ORF">ACFONL_09745</name>
</gene>
<feature type="signal peptide" evidence="2">
    <location>
        <begin position="1"/>
        <end position="27"/>
    </location>
</feature>
<feature type="chain" id="PRO_5045297761" description="Lipoprotein" evidence="2">
    <location>
        <begin position="28"/>
        <end position="83"/>
    </location>
</feature>
<feature type="region of interest" description="Disordered" evidence="1">
    <location>
        <begin position="35"/>
        <end position="83"/>
    </location>
</feature>
<evidence type="ECO:0000313" key="3">
    <source>
        <dbReference type="EMBL" id="MFC3637657.1"/>
    </source>
</evidence>
<evidence type="ECO:0000256" key="2">
    <source>
        <dbReference type="SAM" id="SignalP"/>
    </source>
</evidence>
<organism evidence="3 4">
    <name type="scientific">Camelimonas fluminis</name>
    <dbReference type="NCBI Taxonomy" id="1576911"/>
    <lineage>
        <taxon>Bacteria</taxon>
        <taxon>Pseudomonadati</taxon>
        <taxon>Pseudomonadota</taxon>
        <taxon>Alphaproteobacteria</taxon>
        <taxon>Hyphomicrobiales</taxon>
        <taxon>Chelatococcaceae</taxon>
        <taxon>Camelimonas</taxon>
    </lineage>
</organism>
<name>A0ABV7UGP3_9HYPH</name>
<sequence>MTGVSQTRVFRTAALIALAAASALTLAACNGKVRPTGVLPREYVPPPPAERNAGITPKQGELTAPPVQEPAPSLKRNLSVPSR</sequence>
<protein>
    <recommendedName>
        <fullName evidence="5">Lipoprotein</fullName>
    </recommendedName>
</protein>
<dbReference type="Proteomes" id="UP001595704">
    <property type="component" value="Unassembled WGS sequence"/>
</dbReference>